<dbReference type="InParanoid" id="B0DP92"/>
<sequence>MNDDEHPGPPSTKGDEHPLPPHRTPTTINQWPPSPPPTTTRAQHHCQRMATRVCNHHHLQRGPSTCQRTAMRTHHHHLWTTSNAHP</sequence>
<reference evidence="2 3" key="1">
    <citation type="journal article" date="2008" name="Nature">
        <title>The genome of Laccaria bicolor provides insights into mycorrhizal symbiosis.</title>
        <authorList>
            <person name="Martin F."/>
            <person name="Aerts A."/>
            <person name="Ahren D."/>
            <person name="Brun A."/>
            <person name="Danchin E.G.J."/>
            <person name="Duchaussoy F."/>
            <person name="Gibon J."/>
            <person name="Kohler A."/>
            <person name="Lindquist E."/>
            <person name="Pereda V."/>
            <person name="Salamov A."/>
            <person name="Shapiro H.J."/>
            <person name="Wuyts J."/>
            <person name="Blaudez D."/>
            <person name="Buee M."/>
            <person name="Brokstein P."/>
            <person name="Canbaeck B."/>
            <person name="Cohen D."/>
            <person name="Courty P.E."/>
            <person name="Coutinho P.M."/>
            <person name="Delaruelle C."/>
            <person name="Detter J.C."/>
            <person name="Deveau A."/>
            <person name="DiFazio S."/>
            <person name="Duplessis S."/>
            <person name="Fraissinet-Tachet L."/>
            <person name="Lucic E."/>
            <person name="Frey-Klett P."/>
            <person name="Fourrey C."/>
            <person name="Feussner I."/>
            <person name="Gay G."/>
            <person name="Grimwood J."/>
            <person name="Hoegger P.J."/>
            <person name="Jain P."/>
            <person name="Kilaru S."/>
            <person name="Labbe J."/>
            <person name="Lin Y.C."/>
            <person name="Legue V."/>
            <person name="Le Tacon F."/>
            <person name="Marmeisse R."/>
            <person name="Melayah D."/>
            <person name="Montanini B."/>
            <person name="Muratet M."/>
            <person name="Nehls U."/>
            <person name="Niculita-Hirzel H."/>
            <person name="Oudot-Le Secq M.P."/>
            <person name="Peter M."/>
            <person name="Quesneville H."/>
            <person name="Rajashekar B."/>
            <person name="Reich M."/>
            <person name="Rouhier N."/>
            <person name="Schmutz J."/>
            <person name="Yin T."/>
            <person name="Chalot M."/>
            <person name="Henrissat B."/>
            <person name="Kuees U."/>
            <person name="Lucas S."/>
            <person name="Van de Peer Y."/>
            <person name="Podila G.K."/>
            <person name="Polle A."/>
            <person name="Pukkila P.J."/>
            <person name="Richardson P.M."/>
            <person name="Rouze P."/>
            <person name="Sanders I.R."/>
            <person name="Stajich J.E."/>
            <person name="Tunlid A."/>
            <person name="Tuskan G."/>
            <person name="Grigoriev I.V."/>
        </authorList>
    </citation>
    <scope>NUCLEOTIDE SEQUENCE [LARGE SCALE GENOMIC DNA]</scope>
    <source>
        <strain evidence="3">S238N-H82 / ATCC MYA-4686</strain>
    </source>
</reference>
<dbReference type="EMBL" id="DS547123">
    <property type="protein sequence ID" value="EDR03643.1"/>
    <property type="molecule type" value="Genomic_DNA"/>
</dbReference>
<dbReference type="KEGG" id="lbc:LACBIDRAFT_307053"/>
<dbReference type="AlphaFoldDB" id="B0DP92"/>
<dbReference type="HOGENOM" id="CLU_2498247_0_0_1"/>
<accession>B0DP92</accession>
<proteinExistence type="predicted"/>
<dbReference type="GeneID" id="6081354"/>
<evidence type="ECO:0000313" key="2">
    <source>
        <dbReference type="EMBL" id="EDR03643.1"/>
    </source>
</evidence>
<feature type="region of interest" description="Disordered" evidence="1">
    <location>
        <begin position="1"/>
        <end position="43"/>
    </location>
</feature>
<keyword evidence="3" id="KW-1185">Reference proteome</keyword>
<name>B0DP92_LACBS</name>
<dbReference type="Proteomes" id="UP000001194">
    <property type="component" value="Unassembled WGS sequence"/>
</dbReference>
<gene>
    <name evidence="2" type="ORF">LACBIDRAFT_307053</name>
</gene>
<organism evidence="3">
    <name type="scientific">Laccaria bicolor (strain S238N-H82 / ATCC MYA-4686)</name>
    <name type="common">Bicoloured deceiver</name>
    <name type="synonym">Laccaria laccata var. bicolor</name>
    <dbReference type="NCBI Taxonomy" id="486041"/>
    <lineage>
        <taxon>Eukaryota</taxon>
        <taxon>Fungi</taxon>
        <taxon>Dikarya</taxon>
        <taxon>Basidiomycota</taxon>
        <taxon>Agaricomycotina</taxon>
        <taxon>Agaricomycetes</taxon>
        <taxon>Agaricomycetidae</taxon>
        <taxon>Agaricales</taxon>
        <taxon>Agaricineae</taxon>
        <taxon>Hydnangiaceae</taxon>
        <taxon>Laccaria</taxon>
    </lineage>
</organism>
<feature type="compositionally biased region" description="Basic and acidic residues" evidence="1">
    <location>
        <begin position="1"/>
        <end position="19"/>
    </location>
</feature>
<evidence type="ECO:0000313" key="3">
    <source>
        <dbReference type="Proteomes" id="UP000001194"/>
    </source>
</evidence>
<dbReference type="RefSeq" id="XP_001885791.1">
    <property type="nucleotide sequence ID" value="XM_001885756.1"/>
</dbReference>
<evidence type="ECO:0000256" key="1">
    <source>
        <dbReference type="SAM" id="MobiDB-lite"/>
    </source>
</evidence>
<protein>
    <submittedName>
        <fullName evidence="2">Predicted protein</fullName>
    </submittedName>
</protein>